<dbReference type="InterPro" id="IPR029044">
    <property type="entry name" value="Nucleotide-diphossugar_trans"/>
</dbReference>
<evidence type="ECO:0000313" key="2">
    <source>
        <dbReference type="Proteomes" id="UP000813461"/>
    </source>
</evidence>
<gene>
    <name evidence="1" type="ORF">FB567DRAFT_507139</name>
</gene>
<dbReference type="Gene3D" id="3.90.550.10">
    <property type="entry name" value="Spore Coat Polysaccharide Biosynthesis Protein SpsA, Chain A"/>
    <property type="match status" value="1"/>
</dbReference>
<dbReference type="InterPro" id="IPR012812">
    <property type="entry name" value="Osmo_MPG_synth"/>
</dbReference>
<keyword evidence="2" id="KW-1185">Reference proteome</keyword>
<dbReference type="Proteomes" id="UP000813461">
    <property type="component" value="Unassembled WGS sequence"/>
</dbReference>
<dbReference type="EMBL" id="JAGMVJ010000025">
    <property type="protein sequence ID" value="KAH7071060.1"/>
    <property type="molecule type" value="Genomic_DNA"/>
</dbReference>
<evidence type="ECO:0000313" key="1">
    <source>
        <dbReference type="EMBL" id="KAH7071060.1"/>
    </source>
</evidence>
<dbReference type="GO" id="GO:0050504">
    <property type="term" value="F:mannosyl-3-phosphoglycerate synthase activity"/>
    <property type="evidence" value="ECO:0007669"/>
    <property type="project" value="InterPro"/>
</dbReference>
<sequence>MRLSINQRSARVGIVQIHEMFRVLELDAGDVAEPKQSHAPSLSRDTFVFPQTSIRAVEKDLAIVVPCMNEDPDILDGVLRGIPNDCLVILVSNRNLANFEVESKMLELICTTNERKCIHIHQKDPGVAEAFMSAGLSALVEPQDGAHSVRSGKGEAMMIGTALAKVAHRCFIGFVDADNLVPGAVNEYCKVYAAGLHYALYQTGTEDPHAMVRIKWNSKPKVRDGKIVFEKFGRSSRATNYWMNRLLTTLTTASADIDTDTDIDIDHNLDFASDTGEHAMTLDLALTVPFASGYAVEPHQYVHCFSTLSKGERPVQILQIETRNPHVHDCGKGDGHIKRMQAGGLSTIYHSPLAPKELKAEMRGFCKSQLGEVCSVDGEPEECVVYPCLQDMDWEVFKKVLEEKVEAVKSL</sequence>
<protein>
    <submittedName>
        <fullName evidence="1">Mannosyl-3-phosphoglycerate synthase</fullName>
    </submittedName>
</protein>
<accession>A0A8K0QUZ6</accession>
<dbReference type="GO" id="GO:0005737">
    <property type="term" value="C:cytoplasm"/>
    <property type="evidence" value="ECO:0007669"/>
    <property type="project" value="InterPro"/>
</dbReference>
<name>A0A8K0QUZ6_9PLEO</name>
<dbReference type="OrthoDB" id="10013407at2759"/>
<comment type="caution">
    <text evidence="1">The sequence shown here is derived from an EMBL/GenBank/DDBJ whole genome shotgun (WGS) entry which is preliminary data.</text>
</comment>
<dbReference type="GO" id="GO:0051479">
    <property type="term" value="P:mannosylglycerate biosynthetic process"/>
    <property type="evidence" value="ECO:0007669"/>
    <property type="project" value="InterPro"/>
</dbReference>
<dbReference type="AlphaFoldDB" id="A0A8K0QUZ6"/>
<dbReference type="Pfam" id="PF09488">
    <property type="entry name" value="Osmo_MPGsynth"/>
    <property type="match status" value="1"/>
</dbReference>
<reference evidence="1" key="1">
    <citation type="journal article" date="2021" name="Nat. Commun.">
        <title>Genetic determinants of endophytism in the Arabidopsis root mycobiome.</title>
        <authorList>
            <person name="Mesny F."/>
            <person name="Miyauchi S."/>
            <person name="Thiergart T."/>
            <person name="Pickel B."/>
            <person name="Atanasova L."/>
            <person name="Karlsson M."/>
            <person name="Huettel B."/>
            <person name="Barry K.W."/>
            <person name="Haridas S."/>
            <person name="Chen C."/>
            <person name="Bauer D."/>
            <person name="Andreopoulos W."/>
            <person name="Pangilinan J."/>
            <person name="LaButti K."/>
            <person name="Riley R."/>
            <person name="Lipzen A."/>
            <person name="Clum A."/>
            <person name="Drula E."/>
            <person name="Henrissat B."/>
            <person name="Kohler A."/>
            <person name="Grigoriev I.V."/>
            <person name="Martin F.M."/>
            <person name="Hacquard S."/>
        </authorList>
    </citation>
    <scope>NUCLEOTIDE SEQUENCE</scope>
    <source>
        <strain evidence="1">MPI-SDFR-AT-0120</strain>
    </source>
</reference>
<organism evidence="1 2">
    <name type="scientific">Paraphoma chrysanthemicola</name>
    <dbReference type="NCBI Taxonomy" id="798071"/>
    <lineage>
        <taxon>Eukaryota</taxon>
        <taxon>Fungi</taxon>
        <taxon>Dikarya</taxon>
        <taxon>Ascomycota</taxon>
        <taxon>Pezizomycotina</taxon>
        <taxon>Dothideomycetes</taxon>
        <taxon>Pleosporomycetidae</taxon>
        <taxon>Pleosporales</taxon>
        <taxon>Pleosporineae</taxon>
        <taxon>Phaeosphaeriaceae</taxon>
        <taxon>Paraphoma</taxon>
    </lineage>
</organism>
<proteinExistence type="predicted"/>